<dbReference type="Proteomes" id="UP000835052">
    <property type="component" value="Unassembled WGS sequence"/>
</dbReference>
<feature type="compositionally biased region" description="Low complexity" evidence="2">
    <location>
        <begin position="159"/>
        <end position="175"/>
    </location>
</feature>
<keyword evidence="5" id="KW-1185">Reference proteome</keyword>
<feature type="compositionally biased region" description="Polar residues" evidence="2">
    <location>
        <begin position="861"/>
        <end position="874"/>
    </location>
</feature>
<dbReference type="OrthoDB" id="5877708at2759"/>
<feature type="compositionally biased region" description="Pro residues" evidence="2">
    <location>
        <begin position="973"/>
        <end position="983"/>
    </location>
</feature>
<proteinExistence type="predicted"/>
<evidence type="ECO:0000256" key="2">
    <source>
        <dbReference type="SAM" id="MobiDB-lite"/>
    </source>
</evidence>
<keyword evidence="1" id="KW-0175">Coiled coil</keyword>
<feature type="compositionally biased region" description="Basic residues" evidence="2">
    <location>
        <begin position="141"/>
        <end position="151"/>
    </location>
</feature>
<name>A0A8S1GZT6_9PELO</name>
<dbReference type="SUPFAM" id="SSF49879">
    <property type="entry name" value="SMAD/FHA domain"/>
    <property type="match status" value="1"/>
</dbReference>
<organism evidence="4 5">
    <name type="scientific">Caenorhabditis auriculariae</name>
    <dbReference type="NCBI Taxonomy" id="2777116"/>
    <lineage>
        <taxon>Eukaryota</taxon>
        <taxon>Metazoa</taxon>
        <taxon>Ecdysozoa</taxon>
        <taxon>Nematoda</taxon>
        <taxon>Chromadorea</taxon>
        <taxon>Rhabditida</taxon>
        <taxon>Rhabditina</taxon>
        <taxon>Rhabditomorpha</taxon>
        <taxon>Rhabditoidea</taxon>
        <taxon>Rhabditidae</taxon>
        <taxon>Peloderinae</taxon>
        <taxon>Caenorhabditis</taxon>
    </lineage>
</organism>
<reference evidence="4" key="1">
    <citation type="submission" date="2020-10" db="EMBL/GenBank/DDBJ databases">
        <authorList>
            <person name="Kikuchi T."/>
        </authorList>
    </citation>
    <scope>NUCLEOTIDE SEQUENCE</scope>
    <source>
        <strain evidence="4">NKZ352</strain>
    </source>
</reference>
<feature type="region of interest" description="Disordered" evidence="2">
    <location>
        <begin position="861"/>
        <end position="880"/>
    </location>
</feature>
<dbReference type="Pfam" id="PF00498">
    <property type="entry name" value="FHA"/>
    <property type="match status" value="1"/>
</dbReference>
<dbReference type="InterPro" id="IPR000253">
    <property type="entry name" value="FHA_dom"/>
</dbReference>
<feature type="domain" description="FHA" evidence="3">
    <location>
        <begin position="14"/>
        <end position="89"/>
    </location>
</feature>
<feature type="region of interest" description="Disordered" evidence="2">
    <location>
        <begin position="127"/>
        <end position="177"/>
    </location>
</feature>
<dbReference type="Gene3D" id="2.60.200.20">
    <property type="match status" value="1"/>
</dbReference>
<protein>
    <recommendedName>
        <fullName evidence="3">FHA domain-containing protein</fullName>
    </recommendedName>
</protein>
<dbReference type="EMBL" id="CAJGYM010000007">
    <property type="protein sequence ID" value="CAD6187948.1"/>
    <property type="molecule type" value="Genomic_DNA"/>
</dbReference>
<evidence type="ECO:0000256" key="1">
    <source>
        <dbReference type="SAM" id="Coils"/>
    </source>
</evidence>
<sequence>MLRRYSSQGLETLVLGGRRTVVGSAPNCDIAIQASDDSLPATEQIQGKDVASVHASIEFYPVTRSFWLKDHSLAGFTSVNGEPVVGQARIELRNGDLVQIASAQPLVFENNSLVPLEQRISPIPSSVRSIAGSRAQSKSAHATKRSKRSPSKGKSVDRSGSSQSQLSSSGTSPTSAVPTIFSNLSRRSISVGNNLLQRVVKLQAEVISKDEKIPLHSGSGRPESSRCFELHAYRAFLGAIVAELRSFNERTLRTSQRDYSEIFLSIVRSIEDPFSVKMMDIEKRVEEVLAENDFDEVHVSKLRSFLRDERKEKITALSAELEVLLPVIRDAAAIARESIRVCNVFTQWSRQLGDSIRTTGITSGVLLSAIDDLKQIFIDSQMSRHWLPPSVTPLLRLAALEIEKKERGKVRGHREVQTDWTTAEINDHLTGSQKLAKIIEDLENDKVLLRQELDQALKFGKRQSLAEDVEVEKAIEDTNEVEQILLEAEDLVSILGLHTSRLLQEIQAAEMAGGLEVSTGVRLASLYEKVENAFGSFRKYSKRTELRKNDSVVSIDITANDIEEVKRKNSGEESPSQQIQRHVPAEKVETLTALPRLTSSLSLIGKDRVPPIIHEEMEESEAFGESSTDSLLRRAAIASQRYNDLMLERKSTSPDLDHQQILVDARAFHDVIHIAEQLLNDFGDELEKRRLDEKKDSSRSASVAQEVLLETVFEVQESSDGMIEAKPFVQVTVEGPSEEATIVEEVGEGEIPANIEEQEKPTEEELHKVDEQMNFPESEEHSNQENVFQENDIENKIGYNDQRKKEEEDELLALNRTKNEDESMDHINNEIMNSNSEEMVERFHDTPIETNSEETPLLLQTTRSTPRNTSPGEETQNEMEPPAELLKIHKMRDNCHEMQNTAVFLDENSKPKSIAEIKHSSHIQSHINTATRTPYVFHQYPSRDFDVTPSRRRAMSEEKASTTKISKKIKSKTPPPRPRFNLY</sequence>
<dbReference type="InterPro" id="IPR008984">
    <property type="entry name" value="SMAD_FHA_dom_sf"/>
</dbReference>
<evidence type="ECO:0000259" key="3">
    <source>
        <dbReference type="PROSITE" id="PS50006"/>
    </source>
</evidence>
<feature type="region of interest" description="Disordered" evidence="2">
    <location>
        <begin position="946"/>
        <end position="983"/>
    </location>
</feature>
<feature type="coiled-coil region" evidence="1">
    <location>
        <begin position="432"/>
        <end position="459"/>
    </location>
</feature>
<evidence type="ECO:0000313" key="5">
    <source>
        <dbReference type="Proteomes" id="UP000835052"/>
    </source>
</evidence>
<dbReference type="PROSITE" id="PS50006">
    <property type="entry name" value="FHA_DOMAIN"/>
    <property type="match status" value="1"/>
</dbReference>
<dbReference type="CDD" id="cd00060">
    <property type="entry name" value="FHA"/>
    <property type="match status" value="1"/>
</dbReference>
<accession>A0A8S1GZT6</accession>
<comment type="caution">
    <text evidence="4">The sequence shown here is derived from an EMBL/GenBank/DDBJ whole genome shotgun (WGS) entry which is preliminary data.</text>
</comment>
<gene>
    <name evidence="4" type="ORF">CAUJ_LOCUS3867</name>
</gene>
<dbReference type="AlphaFoldDB" id="A0A8S1GZT6"/>
<evidence type="ECO:0000313" key="4">
    <source>
        <dbReference type="EMBL" id="CAD6187948.1"/>
    </source>
</evidence>